<name>A0A4Y2LLD4_ARAVE</name>
<dbReference type="EMBL" id="BGPR01006040">
    <property type="protein sequence ID" value="GBN15558.1"/>
    <property type="molecule type" value="Genomic_DNA"/>
</dbReference>
<feature type="region of interest" description="Disordered" evidence="1">
    <location>
        <begin position="1"/>
        <end position="50"/>
    </location>
</feature>
<feature type="compositionally biased region" description="Basic and acidic residues" evidence="1">
    <location>
        <begin position="25"/>
        <end position="46"/>
    </location>
</feature>
<gene>
    <name evidence="2" type="ORF">AVEN_102141_1</name>
</gene>
<dbReference type="AlphaFoldDB" id="A0A4Y2LLD4"/>
<keyword evidence="3" id="KW-1185">Reference proteome</keyword>
<proteinExistence type="predicted"/>
<evidence type="ECO:0000313" key="3">
    <source>
        <dbReference type="Proteomes" id="UP000499080"/>
    </source>
</evidence>
<evidence type="ECO:0000256" key="1">
    <source>
        <dbReference type="SAM" id="MobiDB-lite"/>
    </source>
</evidence>
<protein>
    <submittedName>
        <fullName evidence="2">Uncharacterized protein</fullName>
    </submittedName>
</protein>
<evidence type="ECO:0000313" key="2">
    <source>
        <dbReference type="EMBL" id="GBN15558.1"/>
    </source>
</evidence>
<comment type="caution">
    <text evidence="2">The sequence shown here is derived from an EMBL/GenBank/DDBJ whole genome shotgun (WGS) entry which is preliminary data.</text>
</comment>
<accession>A0A4Y2LLD4</accession>
<sequence>MLIKVDEFPSGLEKTKPNNGELEEREGKKSRERRPSTAGREREKSNTDLALRPRLHRIQLKPPPNSMSGKIPKRRAGSGFWCFREAFSRASPACVSPAYRCISCFISSFSLFFSSVFLAGGTFQ</sequence>
<organism evidence="2 3">
    <name type="scientific">Araneus ventricosus</name>
    <name type="common">Orbweaver spider</name>
    <name type="synonym">Epeira ventricosa</name>
    <dbReference type="NCBI Taxonomy" id="182803"/>
    <lineage>
        <taxon>Eukaryota</taxon>
        <taxon>Metazoa</taxon>
        <taxon>Ecdysozoa</taxon>
        <taxon>Arthropoda</taxon>
        <taxon>Chelicerata</taxon>
        <taxon>Arachnida</taxon>
        <taxon>Araneae</taxon>
        <taxon>Araneomorphae</taxon>
        <taxon>Entelegynae</taxon>
        <taxon>Araneoidea</taxon>
        <taxon>Araneidae</taxon>
        <taxon>Araneus</taxon>
    </lineage>
</organism>
<dbReference type="Proteomes" id="UP000499080">
    <property type="component" value="Unassembled WGS sequence"/>
</dbReference>
<reference evidence="2 3" key="1">
    <citation type="journal article" date="2019" name="Sci. Rep.">
        <title>Orb-weaving spider Araneus ventricosus genome elucidates the spidroin gene catalogue.</title>
        <authorList>
            <person name="Kono N."/>
            <person name="Nakamura H."/>
            <person name="Ohtoshi R."/>
            <person name="Moran D.A.P."/>
            <person name="Shinohara A."/>
            <person name="Yoshida Y."/>
            <person name="Fujiwara M."/>
            <person name="Mori M."/>
            <person name="Tomita M."/>
            <person name="Arakawa K."/>
        </authorList>
    </citation>
    <scope>NUCLEOTIDE SEQUENCE [LARGE SCALE GENOMIC DNA]</scope>
</reference>